<dbReference type="Proteomes" id="UP000005237">
    <property type="component" value="Unassembled WGS sequence"/>
</dbReference>
<proteinExistence type="predicted"/>
<organism evidence="1 2">
    <name type="scientific">Caenorhabditis japonica</name>
    <dbReference type="NCBI Taxonomy" id="281687"/>
    <lineage>
        <taxon>Eukaryota</taxon>
        <taxon>Metazoa</taxon>
        <taxon>Ecdysozoa</taxon>
        <taxon>Nematoda</taxon>
        <taxon>Chromadorea</taxon>
        <taxon>Rhabditida</taxon>
        <taxon>Rhabditina</taxon>
        <taxon>Rhabditomorpha</taxon>
        <taxon>Rhabditoidea</taxon>
        <taxon>Rhabditidae</taxon>
        <taxon>Peloderinae</taxon>
        <taxon>Caenorhabditis</taxon>
    </lineage>
</organism>
<dbReference type="EnsemblMetazoa" id="CJA30937.1">
    <property type="protein sequence ID" value="CJA30937.1"/>
    <property type="gene ID" value="WBGene00206784"/>
</dbReference>
<keyword evidence="2" id="KW-1185">Reference proteome</keyword>
<sequence>MSSRCFRILTVFSCLEPSNSDRETVDAYFHHLGHSFMTNCTIKNDKQIRDAHDAITSDTLFDNYMYDMMTRNQWTGLNL</sequence>
<protein>
    <submittedName>
        <fullName evidence="1">Uncharacterized protein</fullName>
    </submittedName>
</protein>
<evidence type="ECO:0000313" key="2">
    <source>
        <dbReference type="Proteomes" id="UP000005237"/>
    </source>
</evidence>
<reference evidence="1" key="2">
    <citation type="submission" date="2022-06" db="UniProtKB">
        <authorList>
            <consortium name="EnsemblMetazoa"/>
        </authorList>
    </citation>
    <scope>IDENTIFICATION</scope>
    <source>
        <strain evidence="1">DF5081</strain>
    </source>
</reference>
<name>A0A8R1ECK8_CAEJA</name>
<reference evidence="2" key="1">
    <citation type="submission" date="2010-08" db="EMBL/GenBank/DDBJ databases">
        <authorList>
            <consortium name="Caenorhabditis japonica Sequencing Consortium"/>
            <person name="Wilson R.K."/>
        </authorList>
    </citation>
    <scope>NUCLEOTIDE SEQUENCE [LARGE SCALE GENOMIC DNA]</scope>
    <source>
        <strain evidence="2">DF5081</strain>
    </source>
</reference>
<accession>A0A8R1ECK8</accession>
<dbReference type="AlphaFoldDB" id="A0A8R1ECK8"/>
<evidence type="ECO:0000313" key="1">
    <source>
        <dbReference type="EnsemblMetazoa" id="CJA30937.1"/>
    </source>
</evidence>